<dbReference type="Gene3D" id="1.25.40.10">
    <property type="entry name" value="Tetratricopeptide repeat domain"/>
    <property type="match status" value="2"/>
</dbReference>
<reference evidence="5 6" key="1">
    <citation type="submission" date="2017-04" db="EMBL/GenBank/DDBJ databases">
        <title>Comparative genome analysis of Subtercola boreus.</title>
        <authorList>
            <person name="Cho Y.-J."/>
            <person name="Cho A."/>
            <person name="Kim O.-S."/>
            <person name="Lee J.-I."/>
        </authorList>
    </citation>
    <scope>NUCLEOTIDE SEQUENCE [LARGE SCALE GENOMIC DNA]</scope>
    <source>
        <strain evidence="5 6">P28004</strain>
    </source>
</reference>
<feature type="transmembrane region" description="Helical" evidence="4">
    <location>
        <begin position="300"/>
        <end position="323"/>
    </location>
</feature>
<organism evidence="5 6">
    <name type="scientific">Subtercola boreus</name>
    <dbReference type="NCBI Taxonomy" id="120213"/>
    <lineage>
        <taxon>Bacteria</taxon>
        <taxon>Bacillati</taxon>
        <taxon>Actinomycetota</taxon>
        <taxon>Actinomycetes</taxon>
        <taxon>Micrococcales</taxon>
        <taxon>Microbacteriaceae</taxon>
        <taxon>Subtercola</taxon>
    </lineage>
</organism>
<evidence type="ECO:0000313" key="5">
    <source>
        <dbReference type="EMBL" id="RFA27836.1"/>
    </source>
</evidence>
<accession>A0A3E0WDF2</accession>
<comment type="caution">
    <text evidence="5">The sequence shown here is derived from an EMBL/GenBank/DDBJ whole genome shotgun (WGS) entry which is preliminary data.</text>
</comment>
<dbReference type="SUPFAM" id="SSF48452">
    <property type="entry name" value="TPR-like"/>
    <property type="match status" value="1"/>
</dbReference>
<name>A0A3E0WDF2_9MICO</name>
<dbReference type="EMBL" id="NBXE01000018">
    <property type="protein sequence ID" value="RFA27836.1"/>
    <property type="molecule type" value="Genomic_DNA"/>
</dbReference>
<feature type="transmembrane region" description="Helical" evidence="4">
    <location>
        <begin position="256"/>
        <end position="279"/>
    </location>
</feature>
<dbReference type="PANTHER" id="PTHR44858:SF1">
    <property type="entry name" value="UDP-N-ACETYLGLUCOSAMINE--PEPTIDE N-ACETYLGLUCOSAMINYLTRANSFERASE SPINDLY-RELATED"/>
    <property type="match status" value="1"/>
</dbReference>
<keyword evidence="4" id="KW-1133">Transmembrane helix</keyword>
<dbReference type="Pfam" id="PF13432">
    <property type="entry name" value="TPR_16"/>
    <property type="match status" value="1"/>
</dbReference>
<dbReference type="PANTHER" id="PTHR44858">
    <property type="entry name" value="TETRATRICOPEPTIDE REPEAT PROTEIN 6"/>
    <property type="match status" value="1"/>
</dbReference>
<keyword evidence="2 3" id="KW-0802">TPR repeat</keyword>
<keyword evidence="1" id="KW-0677">Repeat</keyword>
<dbReference type="InterPro" id="IPR011990">
    <property type="entry name" value="TPR-like_helical_dom_sf"/>
</dbReference>
<evidence type="ECO:0000256" key="4">
    <source>
        <dbReference type="SAM" id="Phobius"/>
    </source>
</evidence>
<keyword evidence="4" id="KW-0812">Transmembrane</keyword>
<dbReference type="AlphaFoldDB" id="A0A3E0WDF2"/>
<feature type="repeat" description="TPR" evidence="3">
    <location>
        <begin position="141"/>
        <end position="174"/>
    </location>
</feature>
<dbReference type="Pfam" id="PF14559">
    <property type="entry name" value="TPR_19"/>
    <property type="match status" value="1"/>
</dbReference>
<evidence type="ECO:0000256" key="1">
    <source>
        <dbReference type="ARBA" id="ARBA00022737"/>
    </source>
</evidence>
<dbReference type="Proteomes" id="UP000257080">
    <property type="component" value="Unassembled WGS sequence"/>
</dbReference>
<evidence type="ECO:0000256" key="2">
    <source>
        <dbReference type="ARBA" id="ARBA00022803"/>
    </source>
</evidence>
<dbReference type="RefSeq" id="WP_116418016.1">
    <property type="nucleotide sequence ID" value="NZ_NBXC01000013.1"/>
</dbReference>
<dbReference type="OrthoDB" id="5111455at2"/>
<protein>
    <submittedName>
        <fullName evidence="5">Uncharacterized protein</fullName>
    </submittedName>
</protein>
<keyword evidence="4" id="KW-0472">Membrane</keyword>
<dbReference type="InterPro" id="IPR019734">
    <property type="entry name" value="TPR_rpt"/>
</dbReference>
<dbReference type="InterPro" id="IPR050498">
    <property type="entry name" value="Ycf3"/>
</dbReference>
<feature type="transmembrane region" description="Helical" evidence="4">
    <location>
        <begin position="329"/>
        <end position="346"/>
    </location>
</feature>
<proteinExistence type="predicted"/>
<evidence type="ECO:0000313" key="6">
    <source>
        <dbReference type="Proteomes" id="UP000257080"/>
    </source>
</evidence>
<dbReference type="PROSITE" id="PS50005">
    <property type="entry name" value="TPR"/>
    <property type="match status" value="1"/>
</dbReference>
<sequence length="356" mass="37835">MTHEDSALVNARTYLSLGKPADALRALAPHLASNPDDDRGLCLASQAHLSAGQAAQALGSARQAIALTPDNEWAWRLVALAYSKLGNVAEAKAAASTAQAIAPGLWVTHAQVAQVDIAAKRITGDAVEAAREAVRLAPMEPDAHLTVGNVALAQQDWAAAEAAFRASLRLQPDHPAARNNLSLVLLRQGRAGSAAAGFIDILVTDPASEVALRNLRAVAAVALRRIHFILWIAFAIVTVAFSGASQPSDSPVYGLVWQDFLIATAAVSGIFVGVYIVQLRRAAGRRFGRFVRSIPRLDRLLVVWAVLLVGDYALIVAACFTSVRMAQLLYLVAGAFLVAGSIVVIVRRRRSVERVV</sequence>
<evidence type="ECO:0000256" key="3">
    <source>
        <dbReference type="PROSITE-ProRule" id="PRU00339"/>
    </source>
</evidence>
<dbReference type="SMART" id="SM00028">
    <property type="entry name" value="TPR"/>
    <property type="match status" value="3"/>
</dbReference>
<gene>
    <name evidence="5" type="ORF">B7R25_05765</name>
</gene>
<feature type="transmembrane region" description="Helical" evidence="4">
    <location>
        <begin position="226"/>
        <end position="244"/>
    </location>
</feature>